<organism evidence="2 3">
    <name type="scientific">Hypsizygus marmoreus</name>
    <name type="common">White beech mushroom</name>
    <name type="synonym">Agaricus marmoreus</name>
    <dbReference type="NCBI Taxonomy" id="39966"/>
    <lineage>
        <taxon>Eukaryota</taxon>
        <taxon>Fungi</taxon>
        <taxon>Dikarya</taxon>
        <taxon>Basidiomycota</taxon>
        <taxon>Agaricomycotina</taxon>
        <taxon>Agaricomycetes</taxon>
        <taxon>Agaricomycetidae</taxon>
        <taxon>Agaricales</taxon>
        <taxon>Tricholomatineae</taxon>
        <taxon>Lyophyllaceae</taxon>
        <taxon>Hypsizygus</taxon>
    </lineage>
</organism>
<sequence length="62" mass="6404">MTSTNRNASASPSRRISFSNTLQALGAKLSRTLSHDVNGGTPEEDDSVSVSTLAPSLATAAR</sequence>
<proteinExistence type="predicted"/>
<accession>A0A369K889</accession>
<dbReference type="AlphaFoldDB" id="A0A369K889"/>
<protein>
    <submittedName>
        <fullName evidence="2">Uncharacterized protein</fullName>
    </submittedName>
</protein>
<feature type="region of interest" description="Disordered" evidence="1">
    <location>
        <begin position="33"/>
        <end position="62"/>
    </location>
</feature>
<evidence type="ECO:0000313" key="2">
    <source>
        <dbReference type="EMBL" id="RDB28004.1"/>
    </source>
</evidence>
<evidence type="ECO:0000313" key="3">
    <source>
        <dbReference type="Proteomes" id="UP000076154"/>
    </source>
</evidence>
<gene>
    <name evidence="2" type="ORF">Hypma_002243</name>
</gene>
<dbReference type="InParanoid" id="A0A369K889"/>
<dbReference type="Proteomes" id="UP000076154">
    <property type="component" value="Unassembled WGS sequence"/>
</dbReference>
<reference evidence="2" key="1">
    <citation type="submission" date="2018-04" db="EMBL/GenBank/DDBJ databases">
        <title>Whole genome sequencing of Hypsizygus marmoreus.</title>
        <authorList>
            <person name="Choi I.-G."/>
            <person name="Min B."/>
            <person name="Kim J.-G."/>
            <person name="Kim S."/>
            <person name="Oh Y.-L."/>
            <person name="Kong W.-S."/>
            <person name="Park H."/>
            <person name="Jeong J."/>
            <person name="Song E.-S."/>
        </authorList>
    </citation>
    <scope>NUCLEOTIDE SEQUENCE [LARGE SCALE GENOMIC DNA]</scope>
    <source>
        <strain evidence="2">51987-8</strain>
    </source>
</reference>
<dbReference type="EMBL" id="LUEZ02000013">
    <property type="protein sequence ID" value="RDB28004.1"/>
    <property type="molecule type" value="Genomic_DNA"/>
</dbReference>
<evidence type="ECO:0000256" key="1">
    <source>
        <dbReference type="SAM" id="MobiDB-lite"/>
    </source>
</evidence>
<keyword evidence="3" id="KW-1185">Reference proteome</keyword>
<comment type="caution">
    <text evidence="2">The sequence shown here is derived from an EMBL/GenBank/DDBJ whole genome shotgun (WGS) entry which is preliminary data.</text>
</comment>
<name>A0A369K889_HYPMA</name>